<organism evidence="2 3">
    <name type="scientific">Molorchus minor</name>
    <dbReference type="NCBI Taxonomy" id="1323400"/>
    <lineage>
        <taxon>Eukaryota</taxon>
        <taxon>Metazoa</taxon>
        <taxon>Ecdysozoa</taxon>
        <taxon>Arthropoda</taxon>
        <taxon>Hexapoda</taxon>
        <taxon>Insecta</taxon>
        <taxon>Pterygota</taxon>
        <taxon>Neoptera</taxon>
        <taxon>Endopterygota</taxon>
        <taxon>Coleoptera</taxon>
        <taxon>Polyphaga</taxon>
        <taxon>Cucujiformia</taxon>
        <taxon>Chrysomeloidea</taxon>
        <taxon>Cerambycidae</taxon>
        <taxon>Lamiinae</taxon>
        <taxon>Monochamini</taxon>
        <taxon>Molorchus</taxon>
    </lineage>
</organism>
<gene>
    <name evidence="2" type="ORF">NQ317_005771</name>
</gene>
<dbReference type="Proteomes" id="UP001162164">
    <property type="component" value="Unassembled WGS sequence"/>
</dbReference>
<evidence type="ECO:0000313" key="3">
    <source>
        <dbReference type="Proteomes" id="UP001162164"/>
    </source>
</evidence>
<reference evidence="2" key="1">
    <citation type="journal article" date="2023" name="Insect Mol. Biol.">
        <title>Genome sequencing provides insights into the evolution of gene families encoding plant cell wall-degrading enzymes in longhorned beetles.</title>
        <authorList>
            <person name="Shin N.R."/>
            <person name="Okamura Y."/>
            <person name="Kirsch R."/>
            <person name="Pauchet Y."/>
        </authorList>
    </citation>
    <scope>NUCLEOTIDE SEQUENCE</scope>
    <source>
        <strain evidence="2">MMC_N1</strain>
    </source>
</reference>
<name>A0ABQ9JE81_9CUCU</name>
<feature type="region of interest" description="Disordered" evidence="1">
    <location>
        <begin position="40"/>
        <end position="82"/>
    </location>
</feature>
<evidence type="ECO:0000313" key="2">
    <source>
        <dbReference type="EMBL" id="KAJ8976007.1"/>
    </source>
</evidence>
<dbReference type="EMBL" id="JAPWTJ010000740">
    <property type="protein sequence ID" value="KAJ8976007.1"/>
    <property type="molecule type" value="Genomic_DNA"/>
</dbReference>
<comment type="caution">
    <text evidence="2">The sequence shown here is derived from an EMBL/GenBank/DDBJ whole genome shotgun (WGS) entry which is preliminary data.</text>
</comment>
<keyword evidence="3" id="KW-1185">Reference proteome</keyword>
<protein>
    <submittedName>
        <fullName evidence="2">Uncharacterized protein</fullName>
    </submittedName>
</protein>
<proteinExistence type="predicted"/>
<evidence type="ECO:0000256" key="1">
    <source>
        <dbReference type="SAM" id="MobiDB-lite"/>
    </source>
</evidence>
<feature type="non-terminal residue" evidence="2">
    <location>
        <position position="82"/>
    </location>
</feature>
<feature type="compositionally biased region" description="Polar residues" evidence="1">
    <location>
        <begin position="64"/>
        <end position="74"/>
    </location>
</feature>
<accession>A0ABQ9JE81</accession>
<sequence length="82" mass="8943">MEMLVGRHVARGMEEDPVLWPHGGGAPHLAPQTVVIVRGGGYNQQVRRSHRSPRRRPPGAHPGQQSLAFGQSDGSGHHPRNM</sequence>
<feature type="compositionally biased region" description="Basic residues" evidence="1">
    <location>
        <begin position="47"/>
        <end position="58"/>
    </location>
</feature>